<dbReference type="Pfam" id="PF00534">
    <property type="entry name" value="Glycos_transf_1"/>
    <property type="match status" value="1"/>
</dbReference>
<dbReference type="eggNOG" id="COG0438">
    <property type="taxonomic scope" value="Bacteria"/>
</dbReference>
<accession>M7N1A1</accession>
<proteinExistence type="predicted"/>
<dbReference type="CDD" id="cd03801">
    <property type="entry name" value="GT4_PimA-like"/>
    <property type="match status" value="1"/>
</dbReference>
<organism evidence="3 4">
    <name type="scientific">Xanthomarina gelatinilytica</name>
    <dbReference type="NCBI Taxonomy" id="1137281"/>
    <lineage>
        <taxon>Bacteria</taxon>
        <taxon>Pseudomonadati</taxon>
        <taxon>Bacteroidota</taxon>
        <taxon>Flavobacteriia</taxon>
        <taxon>Flavobacteriales</taxon>
        <taxon>Flavobacteriaceae</taxon>
        <taxon>Xanthomarina</taxon>
    </lineage>
</organism>
<comment type="caution">
    <text evidence="3">The sequence shown here is derived from an EMBL/GenBank/DDBJ whole genome shotgun (WGS) entry which is preliminary data.</text>
</comment>
<dbReference type="InterPro" id="IPR001296">
    <property type="entry name" value="Glyco_trans_1"/>
</dbReference>
<dbReference type="EMBL" id="ANLA01000007">
    <property type="protein sequence ID" value="EMQ95524.1"/>
    <property type="molecule type" value="Genomic_DNA"/>
</dbReference>
<protein>
    <recommendedName>
        <fullName evidence="5">Phosphatidylinositol alpha-1,6-mannosyltransferase</fullName>
    </recommendedName>
</protein>
<dbReference type="PATRIC" id="fig|1137281.3.peg.1207"/>
<dbReference type="SUPFAM" id="SSF53756">
    <property type="entry name" value="UDP-Glycosyltransferase/glycogen phosphorylase"/>
    <property type="match status" value="1"/>
</dbReference>
<evidence type="ECO:0000313" key="4">
    <source>
        <dbReference type="Proteomes" id="UP000012024"/>
    </source>
</evidence>
<dbReference type="Pfam" id="PF13439">
    <property type="entry name" value="Glyco_transf_4"/>
    <property type="match status" value="1"/>
</dbReference>
<gene>
    <name evidence="3" type="ORF">D778_02618</name>
</gene>
<dbReference type="GO" id="GO:0016757">
    <property type="term" value="F:glycosyltransferase activity"/>
    <property type="evidence" value="ECO:0007669"/>
    <property type="project" value="InterPro"/>
</dbReference>
<dbReference type="Proteomes" id="UP000012024">
    <property type="component" value="Unassembled WGS sequence"/>
</dbReference>
<reference evidence="3 4" key="1">
    <citation type="submission" date="2012-12" db="EMBL/GenBank/DDBJ databases">
        <title>Genome assembly of Formosa sp. AK20.</title>
        <authorList>
            <person name="Kumar R."/>
            <person name="Khatri I."/>
            <person name="Vaidya B."/>
            <person name="Subramanian S."/>
            <person name="Pinnaka A."/>
        </authorList>
    </citation>
    <scope>NUCLEOTIDE SEQUENCE [LARGE SCALE GENOMIC DNA]</scope>
    <source>
        <strain evidence="3 4">AK20</strain>
    </source>
</reference>
<evidence type="ECO:0000259" key="2">
    <source>
        <dbReference type="Pfam" id="PF13439"/>
    </source>
</evidence>
<feature type="domain" description="Glycosyl transferase family 1" evidence="1">
    <location>
        <begin position="179"/>
        <end position="331"/>
    </location>
</feature>
<dbReference type="Gene3D" id="3.40.50.2000">
    <property type="entry name" value="Glycogen Phosphorylase B"/>
    <property type="match status" value="2"/>
</dbReference>
<keyword evidence="4" id="KW-1185">Reference proteome</keyword>
<dbReference type="InterPro" id="IPR028098">
    <property type="entry name" value="Glyco_trans_4-like_N"/>
</dbReference>
<dbReference type="AlphaFoldDB" id="M7N1A1"/>
<feature type="domain" description="Glycosyltransferase subfamily 4-like N-terminal" evidence="2">
    <location>
        <begin position="9"/>
        <end position="165"/>
    </location>
</feature>
<dbReference type="PANTHER" id="PTHR12526">
    <property type="entry name" value="GLYCOSYLTRANSFERASE"/>
    <property type="match status" value="1"/>
</dbReference>
<evidence type="ECO:0008006" key="5">
    <source>
        <dbReference type="Google" id="ProtNLM"/>
    </source>
</evidence>
<evidence type="ECO:0000313" key="3">
    <source>
        <dbReference type="EMBL" id="EMQ95524.1"/>
    </source>
</evidence>
<evidence type="ECO:0000259" key="1">
    <source>
        <dbReference type="Pfam" id="PF00534"/>
    </source>
</evidence>
<sequence>MTSEFPPQPGGIGNHALHLALNLSNQGYQVSVIADQREGDHREELAFDQDLPVRVTRIALKRHRLWMYVDRIVKTIQGFKQAEIIIATGKFSLWSVAFCSLFYKRETLAVIHGTEVNFKTPWLRQSIAMSLKRFDTLVAVSNYTKSLMGHIQKEVVVIPNGIDLSQWQTEGILKATLQGYPVLTTVGRVSTRKGQLQVIKLLPALKQRFPDLHYHCVGIPTEADACRAQAKALGVADQVTFHGAVPESSLKSLLLATDVFVMLSTESETGDVEGFGIAILEANALGIPAIGAKGCGIEDAISNYKSGIVINPKENLEIVEAIDTILNNMDSYKTKTLEWASSFSWNKIILDYLKLFK</sequence>
<name>M7N1A1_9FLAO</name>